<dbReference type="GO" id="GO:0003735">
    <property type="term" value="F:structural constituent of ribosome"/>
    <property type="evidence" value="ECO:0007669"/>
    <property type="project" value="InterPro"/>
</dbReference>
<keyword evidence="2 6" id="KW-0699">rRNA-binding</keyword>
<comment type="caution">
    <text evidence="8">The sequence shown here is derived from an EMBL/GenBank/DDBJ whole genome shotgun (WGS) entry which is preliminary data.</text>
</comment>
<dbReference type="Proteomes" id="UP000177390">
    <property type="component" value="Unassembled WGS sequence"/>
</dbReference>
<reference evidence="8 9" key="1">
    <citation type="journal article" date="2016" name="Nat. Commun.">
        <title>Thousands of microbial genomes shed light on interconnected biogeochemical processes in an aquifer system.</title>
        <authorList>
            <person name="Anantharaman K."/>
            <person name="Brown C.T."/>
            <person name="Hug L.A."/>
            <person name="Sharon I."/>
            <person name="Castelle C.J."/>
            <person name="Probst A.J."/>
            <person name="Thomas B.C."/>
            <person name="Singh A."/>
            <person name="Wilkins M.J."/>
            <person name="Karaoz U."/>
            <person name="Brodie E.L."/>
            <person name="Williams K.H."/>
            <person name="Hubbard S.S."/>
            <person name="Banfield J.F."/>
        </authorList>
    </citation>
    <scope>NUCLEOTIDE SEQUENCE [LARGE SCALE GENOMIC DNA]</scope>
</reference>
<dbReference type="CDD" id="cd14869">
    <property type="entry name" value="uS7_Bacteria"/>
    <property type="match status" value="1"/>
</dbReference>
<evidence type="ECO:0000256" key="1">
    <source>
        <dbReference type="ARBA" id="ARBA00007151"/>
    </source>
</evidence>
<evidence type="ECO:0000256" key="3">
    <source>
        <dbReference type="ARBA" id="ARBA00022884"/>
    </source>
</evidence>
<sequence length="158" mass="17981">MRAHKNYTRVVIPDSKYNSQMVTKLINAVMSDGKKSVATKQVYDALSLLKEQTKVDEMTYINEALENVKPAMEVRSRRVGGASYQVPVPVRNERKQTLAIRWIIDAARARSNSSYHSFAAKLVAEVIEAHEQTGNAMKKKLDTHRMADANKAFSHFRW</sequence>
<comment type="similarity">
    <text evidence="1 6">Belongs to the universal ribosomal protein uS7 family.</text>
</comment>
<dbReference type="InterPro" id="IPR036823">
    <property type="entry name" value="Ribosomal_uS7_dom_sf"/>
</dbReference>
<dbReference type="SUPFAM" id="SSF47973">
    <property type="entry name" value="Ribosomal protein S7"/>
    <property type="match status" value="1"/>
</dbReference>
<comment type="function">
    <text evidence="6">One of the primary rRNA binding proteins, it binds directly to 16S rRNA where it nucleates assembly of the head domain of the 30S subunit. Is located at the subunit interface close to the decoding center, probably blocks exit of the E-site tRNA.</text>
</comment>
<organism evidence="8 9">
    <name type="scientific">Candidatus Collierbacteria bacterium RIFCSPHIGHO2_02_FULL_49_10</name>
    <dbReference type="NCBI Taxonomy" id="1817723"/>
    <lineage>
        <taxon>Bacteria</taxon>
        <taxon>Candidatus Collieribacteriota</taxon>
    </lineage>
</organism>
<dbReference type="FunFam" id="1.10.455.10:FF:000001">
    <property type="entry name" value="30S ribosomal protein S7"/>
    <property type="match status" value="1"/>
</dbReference>
<gene>
    <name evidence="6" type="primary">rpsG</name>
    <name evidence="8" type="ORF">A3D09_02030</name>
</gene>
<proteinExistence type="inferred from homology"/>
<dbReference type="PANTHER" id="PTHR11205">
    <property type="entry name" value="RIBOSOMAL PROTEIN S7"/>
    <property type="match status" value="1"/>
</dbReference>
<dbReference type="GO" id="GO:0015935">
    <property type="term" value="C:small ribosomal subunit"/>
    <property type="evidence" value="ECO:0007669"/>
    <property type="project" value="InterPro"/>
</dbReference>
<evidence type="ECO:0000256" key="5">
    <source>
        <dbReference type="ARBA" id="ARBA00023274"/>
    </source>
</evidence>
<evidence type="ECO:0000256" key="2">
    <source>
        <dbReference type="ARBA" id="ARBA00022730"/>
    </source>
</evidence>
<name>A0A1F5EUR9_9BACT</name>
<dbReference type="PIRSF" id="PIRSF002122">
    <property type="entry name" value="RPS7p_RPS7a_RPS5e_RPS7o"/>
    <property type="match status" value="1"/>
</dbReference>
<dbReference type="GO" id="GO:0000049">
    <property type="term" value="F:tRNA binding"/>
    <property type="evidence" value="ECO:0007669"/>
    <property type="project" value="UniProtKB-UniRule"/>
</dbReference>
<dbReference type="HAMAP" id="MF_00480_B">
    <property type="entry name" value="Ribosomal_uS7_B"/>
    <property type="match status" value="1"/>
</dbReference>
<keyword evidence="5 6" id="KW-0687">Ribonucleoprotein</keyword>
<dbReference type="InterPro" id="IPR000235">
    <property type="entry name" value="Ribosomal_uS7"/>
</dbReference>
<evidence type="ECO:0000313" key="9">
    <source>
        <dbReference type="Proteomes" id="UP000177390"/>
    </source>
</evidence>
<dbReference type="InterPro" id="IPR005717">
    <property type="entry name" value="Ribosomal_uS7_bac/org-type"/>
</dbReference>
<evidence type="ECO:0000256" key="4">
    <source>
        <dbReference type="ARBA" id="ARBA00022980"/>
    </source>
</evidence>
<dbReference type="Pfam" id="PF00177">
    <property type="entry name" value="Ribosomal_S7"/>
    <property type="match status" value="1"/>
</dbReference>
<feature type="domain" description="Small ribosomal subunit protein uS7" evidence="7">
    <location>
        <begin position="2"/>
        <end position="151"/>
    </location>
</feature>
<protein>
    <recommendedName>
        <fullName evidence="6">Small ribosomal subunit protein uS7</fullName>
    </recommendedName>
</protein>
<comment type="subunit">
    <text evidence="6">Part of the 30S ribosomal subunit. Contacts proteins S9 and S11.</text>
</comment>
<dbReference type="GO" id="GO:0006412">
    <property type="term" value="P:translation"/>
    <property type="evidence" value="ECO:0007669"/>
    <property type="project" value="UniProtKB-UniRule"/>
</dbReference>
<dbReference type="Gene3D" id="1.10.455.10">
    <property type="entry name" value="Ribosomal protein S7 domain"/>
    <property type="match status" value="1"/>
</dbReference>
<dbReference type="AlphaFoldDB" id="A0A1F5EUR9"/>
<evidence type="ECO:0000259" key="7">
    <source>
        <dbReference type="Pfam" id="PF00177"/>
    </source>
</evidence>
<dbReference type="InterPro" id="IPR023798">
    <property type="entry name" value="Ribosomal_uS7_dom"/>
</dbReference>
<evidence type="ECO:0000256" key="6">
    <source>
        <dbReference type="HAMAP-Rule" id="MF_00480"/>
    </source>
</evidence>
<keyword evidence="6" id="KW-0820">tRNA-binding</keyword>
<dbReference type="EMBL" id="MFAH01000034">
    <property type="protein sequence ID" value="OGD71125.1"/>
    <property type="molecule type" value="Genomic_DNA"/>
</dbReference>
<keyword evidence="3 6" id="KW-0694">RNA-binding</keyword>
<dbReference type="NCBIfam" id="TIGR01029">
    <property type="entry name" value="rpsG_bact"/>
    <property type="match status" value="1"/>
</dbReference>
<evidence type="ECO:0000313" key="8">
    <source>
        <dbReference type="EMBL" id="OGD71125.1"/>
    </source>
</evidence>
<dbReference type="GO" id="GO:0019843">
    <property type="term" value="F:rRNA binding"/>
    <property type="evidence" value="ECO:0007669"/>
    <property type="project" value="UniProtKB-UniRule"/>
</dbReference>
<accession>A0A1F5EUR9</accession>
<keyword evidence="4 6" id="KW-0689">Ribosomal protein</keyword>